<gene>
    <name evidence="2" type="ORF">FDY93_01215</name>
</gene>
<evidence type="ECO:0000313" key="2">
    <source>
        <dbReference type="EMBL" id="TLM79524.1"/>
    </source>
</evidence>
<dbReference type="RefSeq" id="WP_138233931.1">
    <property type="nucleotide sequence ID" value="NZ_CP185860.1"/>
</dbReference>
<feature type="region of interest" description="Disordered" evidence="1">
    <location>
        <begin position="265"/>
        <end position="295"/>
    </location>
</feature>
<proteinExistence type="predicted"/>
<evidence type="ECO:0000313" key="3">
    <source>
        <dbReference type="Proteomes" id="UP000306791"/>
    </source>
</evidence>
<dbReference type="EMBL" id="VANI01000002">
    <property type="protein sequence ID" value="TLM79524.1"/>
    <property type="molecule type" value="Genomic_DNA"/>
</dbReference>
<keyword evidence="3" id="KW-1185">Reference proteome</keyword>
<organism evidence="2 3">
    <name type="scientific">Microbulbifer harenosus</name>
    <dbReference type="NCBI Taxonomy" id="2576840"/>
    <lineage>
        <taxon>Bacteria</taxon>
        <taxon>Pseudomonadati</taxon>
        <taxon>Pseudomonadota</taxon>
        <taxon>Gammaproteobacteria</taxon>
        <taxon>Cellvibrionales</taxon>
        <taxon>Microbulbiferaceae</taxon>
        <taxon>Microbulbifer</taxon>
    </lineage>
</organism>
<evidence type="ECO:0008006" key="4">
    <source>
        <dbReference type="Google" id="ProtNLM"/>
    </source>
</evidence>
<comment type="caution">
    <text evidence="2">The sequence shown here is derived from an EMBL/GenBank/DDBJ whole genome shotgun (WGS) entry which is preliminary data.</text>
</comment>
<accession>A0ABY2ULV0</accession>
<sequence length="295" mass="34302">MLKRLFASRKHPYIPGLNRPEKIEIDLSGSKLTMLMPPHSNYQGFAGKEPPAQANIYNDGQYVDDSSLPEWQREGVSHLTLLKRRWELYGPLWRERPLGNIRFGINILRYDTLPEGMSAFNPRHFEQMAMRSLWFTGPAQPYTGRSRAPINWDMNTREPGAPWLYYEYQRDYSHDPEPPPEFMHTYRGGCLRTPLDDHYYLNMGYGYLGYAPVDICLEHMNALTRKVLDSVHLELGSTAKERLAEAKRKWPDARATRHREPEPWVYPEWRDGDEDKGEDHVVILKPGSPPPALIP</sequence>
<dbReference type="Proteomes" id="UP000306791">
    <property type="component" value="Unassembled WGS sequence"/>
</dbReference>
<reference evidence="2 3" key="1">
    <citation type="submission" date="2019-05" db="EMBL/GenBank/DDBJ databases">
        <title>Microbulbifer harenosus sp. nov., an alginate-degrading bacterium isolated from coastal sand.</title>
        <authorList>
            <person name="Huang H."/>
            <person name="Mo K."/>
            <person name="Bao S."/>
        </authorList>
    </citation>
    <scope>NUCLEOTIDE SEQUENCE [LARGE SCALE GENOMIC DNA]</scope>
    <source>
        <strain evidence="2 3">HB161719</strain>
    </source>
</reference>
<evidence type="ECO:0000256" key="1">
    <source>
        <dbReference type="SAM" id="MobiDB-lite"/>
    </source>
</evidence>
<name>A0ABY2ULV0_9GAMM</name>
<protein>
    <recommendedName>
        <fullName evidence="4">DUF2169 domain-containing protein</fullName>
    </recommendedName>
</protein>